<dbReference type="AlphaFoldDB" id="A0A645B6C7"/>
<organism evidence="1">
    <name type="scientific">bioreactor metagenome</name>
    <dbReference type="NCBI Taxonomy" id="1076179"/>
    <lineage>
        <taxon>unclassified sequences</taxon>
        <taxon>metagenomes</taxon>
        <taxon>ecological metagenomes</taxon>
    </lineage>
</organism>
<protein>
    <recommendedName>
        <fullName evidence="2">Outer membrane protein beta-barrel domain-containing protein</fullName>
    </recommendedName>
</protein>
<sequence length="187" mass="20226">MTIDIATAQNNPSKHEISLSYGVLPANELIDVLSIIVTAPLIAITGTYDSKSYSGAVTLSYYNKVSKVTRVGISYSVDFFDADIIVNHSNVGRGKGSYHTIMPSAKFNWLNRDVISLYSKISAGIQIMTAQNSFKQGQPYQASSSTDYDFTMQFSPIGIEVGKTFAVFGEAGIGNCGLLLAGVRVRF</sequence>
<evidence type="ECO:0008006" key="2">
    <source>
        <dbReference type="Google" id="ProtNLM"/>
    </source>
</evidence>
<comment type="caution">
    <text evidence="1">The sequence shown here is derived from an EMBL/GenBank/DDBJ whole genome shotgun (WGS) entry which is preliminary data.</text>
</comment>
<evidence type="ECO:0000313" key="1">
    <source>
        <dbReference type="EMBL" id="MPM60990.1"/>
    </source>
</evidence>
<gene>
    <name evidence="1" type="ORF">SDC9_107844</name>
</gene>
<name>A0A645B6C7_9ZZZZ</name>
<accession>A0A645B6C7</accession>
<reference evidence="1" key="1">
    <citation type="submission" date="2019-08" db="EMBL/GenBank/DDBJ databases">
        <authorList>
            <person name="Kucharzyk K."/>
            <person name="Murdoch R.W."/>
            <person name="Higgins S."/>
            <person name="Loffler F."/>
        </authorList>
    </citation>
    <scope>NUCLEOTIDE SEQUENCE</scope>
</reference>
<dbReference type="EMBL" id="VSSQ01018091">
    <property type="protein sequence ID" value="MPM60990.1"/>
    <property type="molecule type" value="Genomic_DNA"/>
</dbReference>
<proteinExistence type="predicted"/>